<dbReference type="Proteomes" id="UP000000305">
    <property type="component" value="Unassembled WGS sequence"/>
</dbReference>
<protein>
    <submittedName>
        <fullName evidence="2">Uncharacterized protein</fullName>
    </submittedName>
</protein>
<dbReference type="GO" id="GO:0016567">
    <property type="term" value="P:protein ubiquitination"/>
    <property type="evidence" value="ECO:0007669"/>
    <property type="project" value="UniProtKB-UniPathway"/>
</dbReference>
<evidence type="ECO:0000313" key="3">
    <source>
        <dbReference type="Proteomes" id="UP000000305"/>
    </source>
</evidence>
<keyword evidence="3" id="KW-1185">Reference proteome</keyword>
<evidence type="ECO:0000313" key="2">
    <source>
        <dbReference type="EMBL" id="EFX75926.1"/>
    </source>
</evidence>
<sequence length="218" mass="24520">MAAGGSNEDDYLSTCGICFIKYDFLMYRPKVLPCSHTYFFTCIQKLKSDLARSKAELLAERANHNILIEEMLNPKVRQGDHDQYKIKNQRDHSMSSSTVETVDLKALVADESSFSDDGMGDEGETKWSSETVDSQSKDKVSDDESNIEESCYISTGFVRLQLSEKVNNQSMDEESEPESNIEESSEDSTIIVSEKVTPKKNIGERAVDGLDEEKKIDE</sequence>
<evidence type="ECO:0000256" key="1">
    <source>
        <dbReference type="SAM" id="MobiDB-lite"/>
    </source>
</evidence>
<feature type="region of interest" description="Disordered" evidence="1">
    <location>
        <begin position="164"/>
        <end position="218"/>
    </location>
</feature>
<reference evidence="2 3" key="1">
    <citation type="journal article" date="2011" name="Science">
        <title>The ecoresponsive genome of Daphnia pulex.</title>
        <authorList>
            <person name="Colbourne J.K."/>
            <person name="Pfrender M.E."/>
            <person name="Gilbert D."/>
            <person name="Thomas W.K."/>
            <person name="Tucker A."/>
            <person name="Oakley T.H."/>
            <person name="Tokishita S."/>
            <person name="Aerts A."/>
            <person name="Arnold G.J."/>
            <person name="Basu M.K."/>
            <person name="Bauer D.J."/>
            <person name="Caceres C.E."/>
            <person name="Carmel L."/>
            <person name="Casola C."/>
            <person name="Choi J.H."/>
            <person name="Detter J.C."/>
            <person name="Dong Q."/>
            <person name="Dusheyko S."/>
            <person name="Eads B.D."/>
            <person name="Frohlich T."/>
            <person name="Geiler-Samerotte K.A."/>
            <person name="Gerlach D."/>
            <person name="Hatcher P."/>
            <person name="Jogdeo S."/>
            <person name="Krijgsveld J."/>
            <person name="Kriventseva E.V."/>
            <person name="Kultz D."/>
            <person name="Laforsch C."/>
            <person name="Lindquist E."/>
            <person name="Lopez J."/>
            <person name="Manak J.R."/>
            <person name="Muller J."/>
            <person name="Pangilinan J."/>
            <person name="Patwardhan R.P."/>
            <person name="Pitluck S."/>
            <person name="Pritham E.J."/>
            <person name="Rechtsteiner A."/>
            <person name="Rho M."/>
            <person name="Rogozin I.B."/>
            <person name="Sakarya O."/>
            <person name="Salamov A."/>
            <person name="Schaack S."/>
            <person name="Shapiro H."/>
            <person name="Shiga Y."/>
            <person name="Skalitzky C."/>
            <person name="Smith Z."/>
            <person name="Souvorov A."/>
            <person name="Sung W."/>
            <person name="Tang Z."/>
            <person name="Tsuchiya D."/>
            <person name="Tu H."/>
            <person name="Vos H."/>
            <person name="Wang M."/>
            <person name="Wolf Y.I."/>
            <person name="Yamagata H."/>
            <person name="Yamada T."/>
            <person name="Ye Y."/>
            <person name="Shaw J.R."/>
            <person name="Andrews J."/>
            <person name="Crease T.J."/>
            <person name="Tang H."/>
            <person name="Lucas S.M."/>
            <person name="Robertson H.M."/>
            <person name="Bork P."/>
            <person name="Koonin E.V."/>
            <person name="Zdobnov E.M."/>
            <person name="Grigoriev I.V."/>
            <person name="Lynch M."/>
            <person name="Boore J.L."/>
        </authorList>
    </citation>
    <scope>NUCLEOTIDE SEQUENCE [LARGE SCALE GENOMIC DNA]</scope>
</reference>
<dbReference type="UniPathway" id="UPA00143"/>
<name>E9GX45_DAPPU</name>
<feature type="compositionally biased region" description="Acidic residues" evidence="1">
    <location>
        <begin position="171"/>
        <end position="186"/>
    </location>
</feature>
<feature type="region of interest" description="Disordered" evidence="1">
    <location>
        <begin position="113"/>
        <end position="146"/>
    </location>
</feature>
<dbReference type="PANTHER" id="PTHR46675">
    <property type="entry name" value="E3 UBIQUITIN-PROTEIN LIGASE RNF182"/>
    <property type="match status" value="1"/>
</dbReference>
<gene>
    <name evidence="2" type="ORF">DAPPUDRAFT_322852</name>
</gene>
<dbReference type="PANTHER" id="PTHR46675:SF4">
    <property type="entry name" value="E3 UBIQUITIN-PROTEIN LIGASE RNF182"/>
    <property type="match status" value="1"/>
</dbReference>
<dbReference type="KEGG" id="dpx:DAPPUDRAFT_322852"/>
<dbReference type="InterPro" id="IPR013083">
    <property type="entry name" value="Znf_RING/FYVE/PHD"/>
</dbReference>
<dbReference type="Gene3D" id="3.30.40.10">
    <property type="entry name" value="Zinc/RING finger domain, C3HC4 (zinc finger)"/>
    <property type="match status" value="1"/>
</dbReference>
<dbReference type="InterPro" id="IPR042285">
    <property type="entry name" value="RNF182"/>
</dbReference>
<organism evidence="2 3">
    <name type="scientific">Daphnia pulex</name>
    <name type="common">Water flea</name>
    <dbReference type="NCBI Taxonomy" id="6669"/>
    <lineage>
        <taxon>Eukaryota</taxon>
        <taxon>Metazoa</taxon>
        <taxon>Ecdysozoa</taxon>
        <taxon>Arthropoda</taxon>
        <taxon>Crustacea</taxon>
        <taxon>Branchiopoda</taxon>
        <taxon>Diplostraca</taxon>
        <taxon>Cladocera</taxon>
        <taxon>Anomopoda</taxon>
        <taxon>Daphniidae</taxon>
        <taxon>Daphnia</taxon>
    </lineage>
</organism>
<dbReference type="SUPFAM" id="SSF57850">
    <property type="entry name" value="RING/U-box"/>
    <property type="match status" value="1"/>
</dbReference>
<dbReference type="HOGENOM" id="CLU_1268043_0_0_1"/>
<accession>E9GX45</accession>
<dbReference type="AlphaFoldDB" id="E9GX45"/>
<dbReference type="EMBL" id="GL732572">
    <property type="protein sequence ID" value="EFX75926.1"/>
    <property type="molecule type" value="Genomic_DNA"/>
</dbReference>
<proteinExistence type="predicted"/>
<dbReference type="InParanoid" id="E9GX45"/>
<feature type="compositionally biased region" description="Basic and acidic residues" evidence="1">
    <location>
        <begin position="201"/>
        <end position="218"/>
    </location>
</feature>